<dbReference type="AlphaFoldDB" id="A0A2S9XF95"/>
<keyword evidence="4" id="KW-1185">Reference proteome</keyword>
<sequence>MQKLTSLFILSLSLPFALSGCGDDGSVEEAGESLTETGDGDGDPGDGDTGDGDGDPGDGDTGDGDTGDGDTGDGDTGDGDTGDGDSGYCAMGCEADADCCPMGSLDCPGDSYPDNWFCGDQGVCEFGGCASDDDCTLGGLLPGQECHPIADQPTCFEPCATDADCMLQPGATCSGEADDGTMYCAVEDAPGCESDADCGGYGICDVDSGACYCDQDSNCTAEGVDTCVSG</sequence>
<feature type="chain" id="PRO_5015561955" description="Endo-1,4-beta-xylanase A" evidence="2">
    <location>
        <begin position="20"/>
        <end position="230"/>
    </location>
</feature>
<keyword evidence="2" id="KW-0732">Signal</keyword>
<comment type="caution">
    <text evidence="3">The sequence shown here is derived from an EMBL/GenBank/DDBJ whole genome shotgun (WGS) entry which is preliminary data.</text>
</comment>
<dbReference type="RefSeq" id="WP_106394773.1">
    <property type="nucleotide sequence ID" value="NZ_PVNK01000242.1"/>
</dbReference>
<evidence type="ECO:0000313" key="3">
    <source>
        <dbReference type="EMBL" id="PRP91430.1"/>
    </source>
</evidence>
<dbReference type="PROSITE" id="PS51257">
    <property type="entry name" value="PROKAR_LIPOPROTEIN"/>
    <property type="match status" value="1"/>
</dbReference>
<organism evidence="3 4">
    <name type="scientific">Enhygromyxa salina</name>
    <dbReference type="NCBI Taxonomy" id="215803"/>
    <lineage>
        <taxon>Bacteria</taxon>
        <taxon>Pseudomonadati</taxon>
        <taxon>Myxococcota</taxon>
        <taxon>Polyangia</taxon>
        <taxon>Nannocystales</taxon>
        <taxon>Nannocystaceae</taxon>
        <taxon>Enhygromyxa</taxon>
    </lineage>
</organism>
<feature type="signal peptide" evidence="2">
    <location>
        <begin position="1"/>
        <end position="19"/>
    </location>
</feature>
<dbReference type="Proteomes" id="UP000237968">
    <property type="component" value="Unassembled WGS sequence"/>
</dbReference>
<feature type="compositionally biased region" description="Acidic residues" evidence="1">
    <location>
        <begin position="38"/>
        <end position="79"/>
    </location>
</feature>
<evidence type="ECO:0008006" key="5">
    <source>
        <dbReference type="Google" id="ProtNLM"/>
    </source>
</evidence>
<dbReference type="EMBL" id="PVNK01000242">
    <property type="protein sequence ID" value="PRP91430.1"/>
    <property type="molecule type" value="Genomic_DNA"/>
</dbReference>
<reference evidence="3 4" key="1">
    <citation type="submission" date="2018-03" db="EMBL/GenBank/DDBJ databases">
        <title>Draft Genome Sequences of the Obligatory Marine Myxobacteria Enhygromyxa salina SWB005.</title>
        <authorList>
            <person name="Poehlein A."/>
            <person name="Moghaddam J.A."/>
            <person name="Harms H."/>
            <person name="Alanjari M."/>
            <person name="Koenig G.M."/>
            <person name="Daniel R."/>
            <person name="Schaeberle T.F."/>
        </authorList>
    </citation>
    <scope>NUCLEOTIDE SEQUENCE [LARGE SCALE GENOMIC DNA]</scope>
    <source>
        <strain evidence="3 4">SWB005</strain>
    </source>
</reference>
<feature type="region of interest" description="Disordered" evidence="1">
    <location>
        <begin position="22"/>
        <end position="79"/>
    </location>
</feature>
<proteinExistence type="predicted"/>
<evidence type="ECO:0000256" key="1">
    <source>
        <dbReference type="SAM" id="MobiDB-lite"/>
    </source>
</evidence>
<protein>
    <recommendedName>
        <fullName evidence="5">Endo-1,4-beta-xylanase A</fullName>
    </recommendedName>
</protein>
<evidence type="ECO:0000256" key="2">
    <source>
        <dbReference type="SAM" id="SignalP"/>
    </source>
</evidence>
<name>A0A2S9XF95_9BACT</name>
<dbReference type="OrthoDB" id="5516821at2"/>
<evidence type="ECO:0000313" key="4">
    <source>
        <dbReference type="Proteomes" id="UP000237968"/>
    </source>
</evidence>
<gene>
    <name evidence="3" type="ORF">ENSA5_55470</name>
</gene>
<accession>A0A2S9XF95</accession>